<feature type="compositionally biased region" description="Pro residues" evidence="1">
    <location>
        <begin position="142"/>
        <end position="163"/>
    </location>
</feature>
<keyword evidence="3" id="KW-1185">Reference proteome</keyword>
<reference evidence="2 3" key="1">
    <citation type="submission" date="2014-10" db="EMBL/GenBank/DDBJ databases">
        <title>Draft genome of the hookworm Ancylostoma caninum.</title>
        <authorList>
            <person name="Mitreva M."/>
        </authorList>
    </citation>
    <scope>NUCLEOTIDE SEQUENCE [LARGE SCALE GENOMIC DNA]</scope>
    <source>
        <strain evidence="2 3">Baltimore</strain>
    </source>
</reference>
<feature type="compositionally biased region" description="Polar residues" evidence="1">
    <location>
        <begin position="1"/>
        <end position="13"/>
    </location>
</feature>
<gene>
    <name evidence="2" type="ORF">ANCCAN_14407</name>
</gene>
<dbReference type="EMBL" id="JOJR01000326">
    <property type="protein sequence ID" value="RCN39665.1"/>
    <property type="molecule type" value="Genomic_DNA"/>
</dbReference>
<accession>A0A368G9H8</accession>
<feature type="region of interest" description="Disordered" evidence="1">
    <location>
        <begin position="1"/>
        <end position="84"/>
    </location>
</feature>
<name>A0A368G9H8_ANCCA</name>
<dbReference type="AlphaFoldDB" id="A0A368G9H8"/>
<evidence type="ECO:0000313" key="3">
    <source>
        <dbReference type="Proteomes" id="UP000252519"/>
    </source>
</evidence>
<evidence type="ECO:0000256" key="1">
    <source>
        <dbReference type="SAM" id="MobiDB-lite"/>
    </source>
</evidence>
<evidence type="ECO:0000313" key="2">
    <source>
        <dbReference type="EMBL" id="RCN39665.1"/>
    </source>
</evidence>
<feature type="compositionally biased region" description="Low complexity" evidence="1">
    <location>
        <begin position="122"/>
        <end position="141"/>
    </location>
</feature>
<dbReference type="OrthoDB" id="5875539at2759"/>
<protein>
    <submittedName>
        <fullName evidence="2">Uncharacterized protein</fullName>
    </submittedName>
</protein>
<dbReference type="Proteomes" id="UP000252519">
    <property type="component" value="Unassembled WGS sequence"/>
</dbReference>
<comment type="caution">
    <text evidence="2">The sequence shown here is derived from an EMBL/GenBank/DDBJ whole genome shotgun (WGS) entry which is preliminary data.</text>
</comment>
<organism evidence="2 3">
    <name type="scientific">Ancylostoma caninum</name>
    <name type="common">Dog hookworm</name>
    <dbReference type="NCBI Taxonomy" id="29170"/>
    <lineage>
        <taxon>Eukaryota</taxon>
        <taxon>Metazoa</taxon>
        <taxon>Ecdysozoa</taxon>
        <taxon>Nematoda</taxon>
        <taxon>Chromadorea</taxon>
        <taxon>Rhabditida</taxon>
        <taxon>Rhabditina</taxon>
        <taxon>Rhabditomorpha</taxon>
        <taxon>Strongyloidea</taxon>
        <taxon>Ancylostomatidae</taxon>
        <taxon>Ancylostomatinae</taxon>
        <taxon>Ancylostoma</taxon>
    </lineage>
</organism>
<feature type="compositionally biased region" description="Pro residues" evidence="1">
    <location>
        <begin position="29"/>
        <end position="40"/>
    </location>
</feature>
<sequence length="184" mass="19903">MQKSYKGPSQQVSYVPETAPSLPEVQPEEAPPAPPEPAPSKPESSYSNLEEDHQESQGPVTIIDTENNNLQTGNAGQVSQETGRATNYEIPAKITPIQVNPASYNSVPKLIQPYPEQPLRPQPSGGYQQPSGGYLPPQQGFQPPPPPILQPQPLPSLPQPPVFQPLQTYQAPPAPSQQVTVTDF</sequence>
<proteinExistence type="predicted"/>
<feature type="region of interest" description="Disordered" evidence="1">
    <location>
        <begin position="107"/>
        <end position="184"/>
    </location>
</feature>
<feature type="compositionally biased region" description="Polar residues" evidence="1">
    <location>
        <begin position="56"/>
        <end position="84"/>
    </location>
</feature>
<dbReference type="STRING" id="29170.A0A368G9H8"/>